<dbReference type="InterPro" id="IPR025736">
    <property type="entry name" value="PucR_C-HTH_dom"/>
</dbReference>
<feature type="domain" description="PucR C-terminal helix-turn-helix" evidence="1">
    <location>
        <begin position="475"/>
        <end position="532"/>
    </location>
</feature>
<dbReference type="EMBL" id="BAAARW010000002">
    <property type="protein sequence ID" value="GAA2400467.1"/>
    <property type="molecule type" value="Genomic_DNA"/>
</dbReference>
<evidence type="ECO:0000259" key="1">
    <source>
        <dbReference type="Pfam" id="PF13556"/>
    </source>
</evidence>
<dbReference type="InterPro" id="IPR042070">
    <property type="entry name" value="PucR_C-HTH_sf"/>
</dbReference>
<dbReference type="Gene3D" id="1.10.10.2840">
    <property type="entry name" value="PucR C-terminal helix-turn-helix domain"/>
    <property type="match status" value="1"/>
</dbReference>
<keyword evidence="3" id="KW-1185">Reference proteome</keyword>
<accession>A0ABN3ID04</accession>
<organism evidence="2 3">
    <name type="scientific">Actinomadura vinacea</name>
    <dbReference type="NCBI Taxonomy" id="115336"/>
    <lineage>
        <taxon>Bacteria</taxon>
        <taxon>Bacillati</taxon>
        <taxon>Actinomycetota</taxon>
        <taxon>Actinomycetes</taxon>
        <taxon>Streptosporangiales</taxon>
        <taxon>Thermomonosporaceae</taxon>
        <taxon>Actinomadura</taxon>
    </lineage>
</organism>
<dbReference type="InterPro" id="IPR051448">
    <property type="entry name" value="CdaR-like_regulators"/>
</dbReference>
<evidence type="ECO:0000313" key="2">
    <source>
        <dbReference type="EMBL" id="GAA2400467.1"/>
    </source>
</evidence>
<protein>
    <submittedName>
        <fullName evidence="2">Helix-turn-helix domain-containing protein</fullName>
    </submittedName>
</protein>
<dbReference type="Pfam" id="PF13556">
    <property type="entry name" value="HTH_30"/>
    <property type="match status" value="1"/>
</dbReference>
<evidence type="ECO:0000313" key="3">
    <source>
        <dbReference type="Proteomes" id="UP001501231"/>
    </source>
</evidence>
<name>A0ABN3ID04_9ACTN</name>
<sequence length="544" mass="58724">MTDDHHRAYTRLTVLVDGRLADEGWRWVVLLSELLHAIGEGPLRTRGKAEFDLDLNEVLLDDGVTPLGPGQVVLGIRPGTEQHLLDRAVAAGCQAVVVATGAAAEPREGVVVLESDVAWTQLFVLVRTMLLASHDEAIDDSGPTSVHGLADAVAVMVGGSVVLYDRAHRVIAYAVQGHEIDHVRRDAILGRRTPDQWIRRFTIDRTAYQTYSEPGKVVRVADYAGLHTRLRIAVHTGNEVIGEISVAEGANPFPSHAEHALQRAARLAVPVMLRHRRAQDVERTTREHAVRQLLWEGVLSAHTFGDRQEAHEVLVLGFGLHSEPEPRSGPSDELVSERFVHFLSLHLGTIEPAALVAQLDGVYWAVVPAGEATAERLAKSAGAALGHLGLMGVRANAALGPRAVRPDMVPAAKRIVEDLLAAARSAGGNGRVMTPDSSWAELVLAAACRGLAEGGVSRGPIEALVEHDRRSDSDLVGTLAVFLDEFGSVSASASRLFLHPNTLRHRIQRITEVSGFDFNDSNQRLAAAIVLRGAHIEKPRSAES</sequence>
<reference evidence="2 3" key="1">
    <citation type="journal article" date="2019" name="Int. J. Syst. Evol. Microbiol.">
        <title>The Global Catalogue of Microorganisms (GCM) 10K type strain sequencing project: providing services to taxonomists for standard genome sequencing and annotation.</title>
        <authorList>
            <consortium name="The Broad Institute Genomics Platform"/>
            <consortium name="The Broad Institute Genome Sequencing Center for Infectious Disease"/>
            <person name="Wu L."/>
            <person name="Ma J."/>
        </authorList>
    </citation>
    <scope>NUCLEOTIDE SEQUENCE [LARGE SCALE GENOMIC DNA]</scope>
    <source>
        <strain evidence="2 3">JCM 3325</strain>
    </source>
</reference>
<dbReference type="Proteomes" id="UP001501231">
    <property type="component" value="Unassembled WGS sequence"/>
</dbReference>
<proteinExistence type="predicted"/>
<dbReference type="RefSeq" id="WP_344586628.1">
    <property type="nucleotide sequence ID" value="NZ_BAAARW010000002.1"/>
</dbReference>
<dbReference type="PANTHER" id="PTHR33744:SF17">
    <property type="entry name" value="CONSERVED PROTEIN"/>
    <property type="match status" value="1"/>
</dbReference>
<dbReference type="PANTHER" id="PTHR33744">
    <property type="entry name" value="CARBOHYDRATE DIACID REGULATOR"/>
    <property type="match status" value="1"/>
</dbReference>
<comment type="caution">
    <text evidence="2">The sequence shown here is derived from an EMBL/GenBank/DDBJ whole genome shotgun (WGS) entry which is preliminary data.</text>
</comment>
<gene>
    <name evidence="2" type="ORF">GCM10010191_04530</name>
</gene>